<reference evidence="5" key="1">
    <citation type="submission" date="2021-08" db="EMBL/GenBank/DDBJ databases">
        <title>Genome of a novel bacterium of the phylum Verrucomicrobia, Oleiharenicola sp. KSB-15.</title>
        <authorList>
            <person name="Chung J.-H."/>
            <person name="Ahn J.-H."/>
            <person name="Yoon Y."/>
            <person name="Kim D.-Y."/>
            <person name="An S.-H."/>
            <person name="Park I."/>
            <person name="Yeon J."/>
        </authorList>
    </citation>
    <scope>NUCLEOTIDE SEQUENCE</scope>
    <source>
        <strain evidence="5">KSB-15</strain>
    </source>
</reference>
<dbReference type="AlphaFoldDB" id="A0A8F9XMV4"/>
<evidence type="ECO:0000313" key="5">
    <source>
        <dbReference type="EMBL" id="QYM80696.1"/>
    </source>
</evidence>
<gene>
    <name evidence="5" type="ORF">K0B96_08885</name>
</gene>
<name>A0A8F9XMV4_9BACT</name>
<comment type="similarity">
    <text evidence="1">Belongs to the argonaute family. Long pAgo subfamily.</text>
</comment>
<feature type="domain" description="Piwi" evidence="4">
    <location>
        <begin position="226"/>
        <end position="519"/>
    </location>
</feature>
<sequence length="531" mass="59191">MRNRSNRRRPHQSAVSQPPLTEELIRRQPPVFRAFHLEEPKLVFANGGVSVDPKAGLNDHGPYGFQPGRVIKIGLVGTGTGIQTFKDFLRRAHGRLSPGLNKRNKPLDPHTFPDFPGCAETATFRANFVADNASHQRIIPPDFFRQALATPKDQEKIKQVVDLAVKQIDAIAALEDAPDVVVLVLPPDVEDECASIGVPFARQKVRLTPLQRLQNKLTKEQEVTGQSFLGLEFDDPDRDTSPSGFFNIHHALKAHAMKSGLPTQLAWERTFGDSNPASIAWNLLTALYYKAGNSPWRLQSLPDQTCFVGISFFKESPAGAADMQTSLAQVFGAGEGIVIRGEKAIFDKKRDRKAHLSEAGARSLLERAIAQYKLQHTLAPKRVVIHKTSRYWPEEIEGFKAALGDVYHFDFLALETSDVRFMRIGRRPPLRGTVVTLGEGNYLLFGNGYVPYLRAYPGKRIPRPLEILEHHGVSPAETVCQEVLALTKLNWNSCSFASSVPITIRFARDVGKILTELPKGTQAETKYKFYM</sequence>
<feature type="compositionally biased region" description="Basic residues" evidence="3">
    <location>
        <begin position="1"/>
        <end position="11"/>
    </location>
</feature>
<dbReference type="InterPro" id="IPR012337">
    <property type="entry name" value="RNaseH-like_sf"/>
</dbReference>
<proteinExistence type="inferred from homology"/>
<organism evidence="5 6">
    <name type="scientific">Horticoccus luteus</name>
    <dbReference type="NCBI Taxonomy" id="2862869"/>
    <lineage>
        <taxon>Bacteria</taxon>
        <taxon>Pseudomonadati</taxon>
        <taxon>Verrucomicrobiota</taxon>
        <taxon>Opitutia</taxon>
        <taxon>Opitutales</taxon>
        <taxon>Opitutaceae</taxon>
        <taxon>Horticoccus</taxon>
    </lineage>
</organism>
<keyword evidence="6" id="KW-1185">Reference proteome</keyword>
<accession>A0A8F9XMV4</accession>
<dbReference type="Gene3D" id="3.30.420.10">
    <property type="entry name" value="Ribonuclease H-like superfamily/Ribonuclease H"/>
    <property type="match status" value="1"/>
</dbReference>
<dbReference type="SUPFAM" id="SSF53098">
    <property type="entry name" value="Ribonuclease H-like"/>
    <property type="match status" value="1"/>
</dbReference>
<dbReference type="GO" id="GO:0003676">
    <property type="term" value="F:nucleic acid binding"/>
    <property type="evidence" value="ECO:0007669"/>
    <property type="project" value="InterPro"/>
</dbReference>
<dbReference type="Gene3D" id="3.40.50.2300">
    <property type="match status" value="1"/>
</dbReference>
<dbReference type="Proteomes" id="UP000825051">
    <property type="component" value="Chromosome"/>
</dbReference>
<dbReference type="RefSeq" id="WP_220166260.1">
    <property type="nucleotide sequence ID" value="NZ_CP080507.1"/>
</dbReference>
<evidence type="ECO:0000256" key="2">
    <source>
        <dbReference type="ARBA" id="ARBA00035032"/>
    </source>
</evidence>
<dbReference type="KEGG" id="ole:K0B96_08885"/>
<evidence type="ECO:0000259" key="4">
    <source>
        <dbReference type="SMART" id="SM00950"/>
    </source>
</evidence>
<dbReference type="InterPro" id="IPR003165">
    <property type="entry name" value="Piwi"/>
</dbReference>
<feature type="region of interest" description="Disordered" evidence="3">
    <location>
        <begin position="1"/>
        <end position="23"/>
    </location>
</feature>
<dbReference type="CDD" id="cd04659">
    <property type="entry name" value="Piwi_piwi-like_ProArk"/>
    <property type="match status" value="1"/>
</dbReference>
<evidence type="ECO:0000313" key="6">
    <source>
        <dbReference type="Proteomes" id="UP000825051"/>
    </source>
</evidence>
<evidence type="ECO:0000256" key="3">
    <source>
        <dbReference type="SAM" id="MobiDB-lite"/>
    </source>
</evidence>
<dbReference type="SMART" id="SM00950">
    <property type="entry name" value="Piwi"/>
    <property type="match status" value="1"/>
</dbReference>
<evidence type="ECO:0000256" key="1">
    <source>
        <dbReference type="ARBA" id="ARBA00035012"/>
    </source>
</evidence>
<dbReference type="EMBL" id="CP080507">
    <property type="protein sequence ID" value="QYM80696.1"/>
    <property type="molecule type" value="Genomic_DNA"/>
</dbReference>
<protein>
    <recommendedName>
        <fullName evidence="2">Protein argonaute</fullName>
    </recommendedName>
</protein>
<dbReference type="InterPro" id="IPR036397">
    <property type="entry name" value="RNaseH_sf"/>
</dbReference>